<feature type="transmembrane region" description="Helical" evidence="2">
    <location>
        <begin position="44"/>
        <end position="62"/>
    </location>
</feature>
<sequence length="170" mass="19815">MKLEEFISKNRVKFEEEVSPDLWTKLEKQLPPKPKPTIWVNSKIWRIAAGIIICLGVGFWFGKYSKEEVFASKQDKMISSEPTLVTYTEAVSEKKKNLEDLIEKNPELQKAFLSDLSDLQKNFEYLKSQLPHNPNHDQLFEAMVQNLKWQIELLNQQTAIAVDVNKHEIL</sequence>
<dbReference type="Proteomes" id="UP001204144">
    <property type="component" value="Unassembled WGS sequence"/>
</dbReference>
<proteinExistence type="predicted"/>
<keyword evidence="1" id="KW-0175">Coiled coil</keyword>
<name>A0AAE3H287_9BACT</name>
<keyword evidence="2" id="KW-0472">Membrane</keyword>
<keyword evidence="2" id="KW-1133">Transmembrane helix</keyword>
<gene>
    <name evidence="3" type="ORF">EGI31_06585</name>
</gene>
<keyword evidence="2" id="KW-0812">Transmembrane</keyword>
<evidence type="ECO:0000256" key="2">
    <source>
        <dbReference type="SAM" id="Phobius"/>
    </source>
</evidence>
<evidence type="ECO:0008006" key="5">
    <source>
        <dbReference type="Google" id="ProtNLM"/>
    </source>
</evidence>
<keyword evidence="4" id="KW-1185">Reference proteome</keyword>
<evidence type="ECO:0000313" key="3">
    <source>
        <dbReference type="EMBL" id="MCP9762616.1"/>
    </source>
</evidence>
<organism evidence="3 4">
    <name type="scientific">Lacihabitans soyangensis</name>
    <dbReference type="NCBI Taxonomy" id="869394"/>
    <lineage>
        <taxon>Bacteria</taxon>
        <taxon>Pseudomonadati</taxon>
        <taxon>Bacteroidota</taxon>
        <taxon>Cytophagia</taxon>
        <taxon>Cytophagales</taxon>
        <taxon>Leadbetterellaceae</taxon>
        <taxon>Lacihabitans</taxon>
    </lineage>
</organism>
<dbReference type="RefSeq" id="WP_255036389.1">
    <property type="nucleotide sequence ID" value="NZ_RJUF01000012.1"/>
</dbReference>
<evidence type="ECO:0000256" key="1">
    <source>
        <dbReference type="SAM" id="Coils"/>
    </source>
</evidence>
<protein>
    <recommendedName>
        <fullName evidence="5">Anti-sigma factor</fullName>
    </recommendedName>
</protein>
<feature type="coiled-coil region" evidence="1">
    <location>
        <begin position="84"/>
        <end position="111"/>
    </location>
</feature>
<reference evidence="3 4" key="1">
    <citation type="submission" date="2018-11" db="EMBL/GenBank/DDBJ databases">
        <title>Novel bacteria species description.</title>
        <authorList>
            <person name="Han J.-H."/>
        </authorList>
    </citation>
    <scope>NUCLEOTIDE SEQUENCE [LARGE SCALE GENOMIC DNA]</scope>
    <source>
        <strain evidence="3 4">KCTC23259</strain>
    </source>
</reference>
<evidence type="ECO:0000313" key="4">
    <source>
        <dbReference type="Proteomes" id="UP001204144"/>
    </source>
</evidence>
<dbReference type="EMBL" id="RJUF01000012">
    <property type="protein sequence ID" value="MCP9762616.1"/>
    <property type="molecule type" value="Genomic_DNA"/>
</dbReference>
<accession>A0AAE3H287</accession>
<comment type="caution">
    <text evidence="3">The sequence shown here is derived from an EMBL/GenBank/DDBJ whole genome shotgun (WGS) entry which is preliminary data.</text>
</comment>
<dbReference type="AlphaFoldDB" id="A0AAE3H287"/>